<feature type="region of interest" description="Disordered" evidence="5">
    <location>
        <begin position="1"/>
        <end position="21"/>
    </location>
</feature>
<dbReference type="OrthoDB" id="2212237at2759"/>
<dbReference type="VEuPathDB" id="CryptoDB:Vbra_16499"/>
<dbReference type="PhylomeDB" id="A0A0G4FZL6"/>
<dbReference type="AlphaFoldDB" id="A0A0G4FZL6"/>
<evidence type="ECO:0000256" key="1">
    <source>
        <dbReference type="ARBA" id="ARBA00022723"/>
    </source>
</evidence>
<dbReference type="InterPro" id="IPR002893">
    <property type="entry name" value="Znf_MYND"/>
</dbReference>
<name>A0A0G4FZL6_VITBC</name>
<dbReference type="InParanoid" id="A0A0G4FZL6"/>
<feature type="compositionally biased region" description="Basic residues" evidence="5">
    <location>
        <begin position="1"/>
        <end position="11"/>
    </location>
</feature>
<evidence type="ECO:0000256" key="3">
    <source>
        <dbReference type="ARBA" id="ARBA00022833"/>
    </source>
</evidence>
<keyword evidence="3" id="KW-0862">Zinc</keyword>
<evidence type="ECO:0000259" key="6">
    <source>
        <dbReference type="PROSITE" id="PS50865"/>
    </source>
</evidence>
<dbReference type="PROSITE" id="PS01360">
    <property type="entry name" value="ZF_MYND_1"/>
    <property type="match status" value="1"/>
</dbReference>
<evidence type="ECO:0000256" key="4">
    <source>
        <dbReference type="PROSITE-ProRule" id="PRU00134"/>
    </source>
</evidence>
<evidence type="ECO:0000256" key="5">
    <source>
        <dbReference type="SAM" id="MobiDB-lite"/>
    </source>
</evidence>
<dbReference type="EMBL" id="CDMY01000531">
    <property type="protein sequence ID" value="CEM20825.1"/>
    <property type="molecule type" value="Genomic_DNA"/>
</dbReference>
<protein>
    <recommendedName>
        <fullName evidence="6">MYND-type domain-containing protein</fullName>
    </recommendedName>
</protein>
<gene>
    <name evidence="7" type="ORF">Vbra_16499</name>
</gene>
<accession>A0A0G4FZL6</accession>
<dbReference type="Gene3D" id="6.10.140.2220">
    <property type="match status" value="1"/>
</dbReference>
<keyword evidence="2 4" id="KW-0863">Zinc-finger</keyword>
<dbReference type="Pfam" id="PF01753">
    <property type="entry name" value="zf-MYND"/>
    <property type="match status" value="1"/>
</dbReference>
<dbReference type="SUPFAM" id="SSF144232">
    <property type="entry name" value="HIT/MYND zinc finger-like"/>
    <property type="match status" value="1"/>
</dbReference>
<feature type="domain" description="MYND-type" evidence="6">
    <location>
        <begin position="26"/>
        <end position="64"/>
    </location>
</feature>
<reference evidence="7 8" key="1">
    <citation type="submission" date="2014-11" db="EMBL/GenBank/DDBJ databases">
        <authorList>
            <person name="Zhu J."/>
            <person name="Qi W."/>
            <person name="Song R."/>
        </authorList>
    </citation>
    <scope>NUCLEOTIDE SEQUENCE [LARGE SCALE GENOMIC DNA]</scope>
</reference>
<dbReference type="Proteomes" id="UP000041254">
    <property type="component" value="Unassembled WGS sequence"/>
</dbReference>
<proteinExistence type="predicted"/>
<dbReference type="GO" id="GO:0008270">
    <property type="term" value="F:zinc ion binding"/>
    <property type="evidence" value="ECO:0007669"/>
    <property type="project" value="UniProtKB-KW"/>
</dbReference>
<organism evidence="7 8">
    <name type="scientific">Vitrella brassicaformis (strain CCMP3155)</name>
    <dbReference type="NCBI Taxonomy" id="1169540"/>
    <lineage>
        <taxon>Eukaryota</taxon>
        <taxon>Sar</taxon>
        <taxon>Alveolata</taxon>
        <taxon>Colpodellida</taxon>
        <taxon>Vitrellaceae</taxon>
        <taxon>Vitrella</taxon>
    </lineage>
</organism>
<evidence type="ECO:0000313" key="8">
    <source>
        <dbReference type="Proteomes" id="UP000041254"/>
    </source>
</evidence>
<keyword evidence="8" id="KW-1185">Reference proteome</keyword>
<keyword evidence="1" id="KW-0479">Metal-binding</keyword>
<evidence type="ECO:0000313" key="7">
    <source>
        <dbReference type="EMBL" id="CEM20825.1"/>
    </source>
</evidence>
<evidence type="ECO:0000256" key="2">
    <source>
        <dbReference type="ARBA" id="ARBA00022771"/>
    </source>
</evidence>
<dbReference type="PROSITE" id="PS50865">
    <property type="entry name" value="ZF_MYND_2"/>
    <property type="match status" value="1"/>
</dbReference>
<sequence>MQRAKTSKCKQQRQSSSSAAAAGMECYFCKNKATMRCGSCYRRVYCSKECQLVDWRDRGHKEACKTLAAAHKQTAPTNTNTARSAALPSPWASMKCDFCSGPAVTGH</sequence>